<keyword evidence="2" id="KW-0819">tRNA processing</keyword>
<comment type="similarity">
    <text evidence="1">Belongs to the SEN15 family.</text>
</comment>
<dbReference type="GO" id="GO:0000213">
    <property type="term" value="F:tRNA-intron lyase activity"/>
    <property type="evidence" value="ECO:0007669"/>
    <property type="project" value="TreeGrafter"/>
</dbReference>
<dbReference type="GO" id="GO:0000214">
    <property type="term" value="C:tRNA-intron endonuclease complex"/>
    <property type="evidence" value="ECO:0007669"/>
    <property type="project" value="InterPro"/>
</dbReference>
<sequence length="171" mass="19279">MDDNAPSRATATVGTQVTANLALQIAHNLRFAHDWTELRIHYEGFSGSGSLPRPVISGLPPKRLYVHPDEQIELLEKQRKQGSTKPLELAPEREWVLPSQLHEQWTLGRFAEVFDALDAIPSVTSDDRATGHVTSHWRTEQPKRLLLATIDTDSTVVYYVLHNGIVKPRQN</sequence>
<dbReference type="EMBL" id="KB445550">
    <property type="protein sequence ID" value="EMD00587.1"/>
    <property type="molecule type" value="Genomic_DNA"/>
</dbReference>
<gene>
    <name evidence="4" type="ORF">BAUCODRAFT_60840</name>
</gene>
<dbReference type="InterPro" id="IPR042777">
    <property type="entry name" value="Sen15_fungi"/>
</dbReference>
<dbReference type="Pfam" id="PF09631">
    <property type="entry name" value="Sen15"/>
    <property type="match status" value="1"/>
</dbReference>
<proteinExistence type="inferred from homology"/>
<dbReference type="AlphaFoldDB" id="M2MUI8"/>
<accession>M2MUI8</accession>
<dbReference type="InterPro" id="IPR018593">
    <property type="entry name" value="tRNA-endonuc_su_Sen15"/>
</dbReference>
<dbReference type="FunFam" id="3.40.1350.10:FF:000012">
    <property type="entry name" value="Probable tRNA-splicing endonuclease subunit sen-15"/>
    <property type="match status" value="1"/>
</dbReference>
<dbReference type="GO" id="GO:0003676">
    <property type="term" value="F:nucleic acid binding"/>
    <property type="evidence" value="ECO:0007669"/>
    <property type="project" value="InterPro"/>
</dbReference>
<dbReference type="RefSeq" id="XP_007671771.1">
    <property type="nucleotide sequence ID" value="XM_007673581.1"/>
</dbReference>
<feature type="domain" description="tRNA-splicing endonuclease subunit Sen15" evidence="3">
    <location>
        <begin position="24"/>
        <end position="171"/>
    </location>
</feature>
<dbReference type="InterPro" id="IPR036167">
    <property type="entry name" value="tRNA_intron_Endo_cat-like_sf"/>
</dbReference>
<reference evidence="4 5" key="1">
    <citation type="journal article" date="2012" name="PLoS Pathog.">
        <title>Diverse lifestyles and strategies of plant pathogenesis encoded in the genomes of eighteen Dothideomycetes fungi.</title>
        <authorList>
            <person name="Ohm R.A."/>
            <person name="Feau N."/>
            <person name="Henrissat B."/>
            <person name="Schoch C.L."/>
            <person name="Horwitz B.A."/>
            <person name="Barry K.W."/>
            <person name="Condon B.J."/>
            <person name="Copeland A.C."/>
            <person name="Dhillon B."/>
            <person name="Glaser F."/>
            <person name="Hesse C.N."/>
            <person name="Kosti I."/>
            <person name="LaButti K."/>
            <person name="Lindquist E.A."/>
            <person name="Lucas S."/>
            <person name="Salamov A.A."/>
            <person name="Bradshaw R.E."/>
            <person name="Ciuffetti L."/>
            <person name="Hamelin R.C."/>
            <person name="Kema G.H.J."/>
            <person name="Lawrence C."/>
            <person name="Scott J.A."/>
            <person name="Spatafora J.W."/>
            <person name="Turgeon B.G."/>
            <person name="de Wit P.J.G.M."/>
            <person name="Zhong S."/>
            <person name="Goodwin S.B."/>
            <person name="Grigoriev I.V."/>
        </authorList>
    </citation>
    <scope>NUCLEOTIDE SEQUENCE [LARGE SCALE GENOMIC DNA]</scope>
    <source>
        <strain evidence="4 5">UAMH 10762</strain>
    </source>
</reference>
<evidence type="ECO:0000256" key="2">
    <source>
        <dbReference type="ARBA" id="ARBA00022694"/>
    </source>
</evidence>
<dbReference type="eggNOG" id="ENOG502SC4F">
    <property type="taxonomic scope" value="Eukaryota"/>
</dbReference>
<dbReference type="PANTHER" id="PTHR28518:SF1">
    <property type="entry name" value="TRNA-SPLICING ENDONUCLEASE SUBUNIT SEN15"/>
    <property type="match status" value="1"/>
</dbReference>
<dbReference type="Proteomes" id="UP000011761">
    <property type="component" value="Unassembled WGS sequence"/>
</dbReference>
<dbReference type="PANTHER" id="PTHR28518">
    <property type="entry name" value="TRNA-SPLICING ENDONUCLEASE SUBUNIT SEN15"/>
    <property type="match status" value="1"/>
</dbReference>
<evidence type="ECO:0000259" key="3">
    <source>
        <dbReference type="Pfam" id="PF09631"/>
    </source>
</evidence>
<dbReference type="GO" id="GO:0000379">
    <property type="term" value="P:tRNA-type intron splice site recognition and cleavage"/>
    <property type="evidence" value="ECO:0007669"/>
    <property type="project" value="InterPro"/>
</dbReference>
<evidence type="ECO:0000313" key="4">
    <source>
        <dbReference type="EMBL" id="EMD00587.1"/>
    </source>
</evidence>
<dbReference type="HOGENOM" id="CLU_083361_1_0_1"/>
<organism evidence="4 5">
    <name type="scientific">Baudoinia panamericana (strain UAMH 10762)</name>
    <name type="common">Angels' share fungus</name>
    <name type="synonym">Baudoinia compniacensis (strain UAMH 10762)</name>
    <dbReference type="NCBI Taxonomy" id="717646"/>
    <lineage>
        <taxon>Eukaryota</taxon>
        <taxon>Fungi</taxon>
        <taxon>Dikarya</taxon>
        <taxon>Ascomycota</taxon>
        <taxon>Pezizomycotina</taxon>
        <taxon>Dothideomycetes</taxon>
        <taxon>Dothideomycetidae</taxon>
        <taxon>Mycosphaerellales</taxon>
        <taxon>Teratosphaeriaceae</taxon>
        <taxon>Baudoinia</taxon>
    </lineage>
</organism>
<dbReference type="OrthoDB" id="10002170at2759"/>
<dbReference type="STRING" id="717646.M2MUI8"/>
<dbReference type="SUPFAM" id="SSF53032">
    <property type="entry name" value="tRNA-intron endonuclease catalytic domain-like"/>
    <property type="match status" value="1"/>
</dbReference>
<dbReference type="OMA" id="HPDDQIA"/>
<keyword evidence="5" id="KW-1185">Reference proteome</keyword>
<evidence type="ECO:0000313" key="5">
    <source>
        <dbReference type="Proteomes" id="UP000011761"/>
    </source>
</evidence>
<dbReference type="KEGG" id="bcom:BAUCODRAFT_60840"/>
<dbReference type="Gene3D" id="3.40.1350.10">
    <property type="match status" value="1"/>
</dbReference>
<evidence type="ECO:0000256" key="1">
    <source>
        <dbReference type="ARBA" id="ARBA00006091"/>
    </source>
</evidence>
<protein>
    <recommendedName>
        <fullName evidence="3">tRNA-splicing endonuclease subunit Sen15 domain-containing protein</fullName>
    </recommendedName>
</protein>
<dbReference type="GeneID" id="19115865"/>
<dbReference type="InterPro" id="IPR011856">
    <property type="entry name" value="tRNA_endonuc-like_dom_sf"/>
</dbReference>
<name>M2MUI8_BAUPA</name>